<keyword evidence="7" id="KW-1185">Reference proteome</keyword>
<dbReference type="CDD" id="cd01949">
    <property type="entry name" value="GGDEF"/>
    <property type="match status" value="1"/>
</dbReference>
<sequence length="601" mass="67138">MVTKHMNDDPGQPPGAGHGTRFHGLLEQDLRLAAANAVRRDFAELAFDHGPVGIIITDPRHRVLIANPAFSVITGYDRNEVIGWDIDVFHSHEQKPEYHEQRQQLAREHHWQGEVLCRRKNGEYYPELLAIDAVYDETGQVSHYVRAFIDISALKANESQLRLKAHYDPLTGLANRLLLNDRLEHAMRHAERRDHTLALLFIDLDCFKRINDSLGHAAGDQLLKQAGRRLARMLRENDTLARFGGDEFVALLEHDVSEVSAQNVALRLLEALEPPFWVAGRHLTISASIGIALYPQDSEDAEELLRHADTAMYAAKRSGHGRFAFADKALSRDMQVQLQREIALREALDAPSRHFKLLYQPQIDLGTGHPVGLEALVRWHSPGQDPLLPRQFLPLARSLGLAVRLDRWVIGQVIRQHQRWQASGSALAKLSVAVNIVDQHLLGSNTLDRQPLDHFLRAYTEDASWLTLEITCDSLASAPDEPHHLLRRLQRLGVKLAIDELGDSQVNFAYLSRLPIHQAKLSGALVASVARQERSRLLIGGIHRLLANLGVKCVVVGVENQPTAEALLAEGILVAQGNHFAAPMSVESLAEWLEEEGTTPA</sequence>
<dbReference type="InterPro" id="IPR029787">
    <property type="entry name" value="Nucleotide_cyclase"/>
</dbReference>
<dbReference type="InterPro" id="IPR043128">
    <property type="entry name" value="Rev_trsase/Diguanyl_cyclase"/>
</dbReference>
<dbReference type="InterPro" id="IPR001633">
    <property type="entry name" value="EAL_dom"/>
</dbReference>
<dbReference type="SUPFAM" id="SSF55785">
    <property type="entry name" value="PYP-like sensor domain (PAS domain)"/>
    <property type="match status" value="1"/>
</dbReference>
<dbReference type="InterPro" id="IPR052155">
    <property type="entry name" value="Biofilm_reg_signaling"/>
</dbReference>
<dbReference type="SMART" id="SM00086">
    <property type="entry name" value="PAC"/>
    <property type="match status" value="1"/>
</dbReference>
<gene>
    <name evidence="6" type="ORF">GCM10007160_13580</name>
</gene>
<dbReference type="InterPro" id="IPR000700">
    <property type="entry name" value="PAS-assoc_C"/>
</dbReference>
<dbReference type="InterPro" id="IPR000160">
    <property type="entry name" value="GGDEF_dom"/>
</dbReference>
<reference evidence="7" key="1">
    <citation type="journal article" date="2019" name="Int. J. Syst. Evol. Microbiol.">
        <title>The Global Catalogue of Microorganisms (GCM) 10K type strain sequencing project: providing services to taxonomists for standard genome sequencing and annotation.</title>
        <authorList>
            <consortium name="The Broad Institute Genomics Platform"/>
            <consortium name="The Broad Institute Genome Sequencing Center for Infectious Disease"/>
            <person name="Wu L."/>
            <person name="Ma J."/>
        </authorList>
    </citation>
    <scope>NUCLEOTIDE SEQUENCE [LARGE SCALE GENOMIC DNA]</scope>
    <source>
        <strain evidence="7">KCTC 22228</strain>
    </source>
</reference>
<evidence type="ECO:0000313" key="7">
    <source>
        <dbReference type="Proteomes" id="UP000653056"/>
    </source>
</evidence>
<evidence type="ECO:0000256" key="1">
    <source>
        <dbReference type="SAM" id="MobiDB-lite"/>
    </source>
</evidence>
<dbReference type="CDD" id="cd01948">
    <property type="entry name" value="EAL"/>
    <property type="match status" value="1"/>
</dbReference>
<feature type="domain" description="PAC" evidence="3">
    <location>
        <begin position="111"/>
        <end position="163"/>
    </location>
</feature>
<dbReference type="EMBL" id="BMXS01000004">
    <property type="protein sequence ID" value="GGX87475.1"/>
    <property type="molecule type" value="Genomic_DNA"/>
</dbReference>
<dbReference type="SMART" id="SM00267">
    <property type="entry name" value="GGDEF"/>
    <property type="match status" value="1"/>
</dbReference>
<organism evidence="6 7">
    <name type="scientific">Litchfieldella qijiaojingensis</name>
    <dbReference type="NCBI Taxonomy" id="980347"/>
    <lineage>
        <taxon>Bacteria</taxon>
        <taxon>Pseudomonadati</taxon>
        <taxon>Pseudomonadota</taxon>
        <taxon>Gammaproteobacteria</taxon>
        <taxon>Oceanospirillales</taxon>
        <taxon>Halomonadaceae</taxon>
        <taxon>Litchfieldella</taxon>
    </lineage>
</organism>
<dbReference type="Pfam" id="PF13426">
    <property type="entry name" value="PAS_9"/>
    <property type="match status" value="1"/>
</dbReference>
<protein>
    <recommendedName>
        <fullName evidence="8">EAL domain-containing protein</fullName>
    </recommendedName>
</protein>
<dbReference type="NCBIfam" id="TIGR00229">
    <property type="entry name" value="sensory_box"/>
    <property type="match status" value="1"/>
</dbReference>
<dbReference type="CDD" id="cd00130">
    <property type="entry name" value="PAS"/>
    <property type="match status" value="1"/>
</dbReference>
<dbReference type="SUPFAM" id="SSF55073">
    <property type="entry name" value="Nucleotide cyclase"/>
    <property type="match status" value="1"/>
</dbReference>
<evidence type="ECO:0000259" key="5">
    <source>
        <dbReference type="PROSITE" id="PS50887"/>
    </source>
</evidence>
<dbReference type="Gene3D" id="3.30.70.270">
    <property type="match status" value="1"/>
</dbReference>
<name>A0ABQ2YKK5_9GAMM</name>
<dbReference type="PROSITE" id="PS50113">
    <property type="entry name" value="PAC"/>
    <property type="match status" value="1"/>
</dbReference>
<dbReference type="Pfam" id="PF00990">
    <property type="entry name" value="GGDEF"/>
    <property type="match status" value="1"/>
</dbReference>
<dbReference type="InterPro" id="IPR001610">
    <property type="entry name" value="PAC"/>
</dbReference>
<dbReference type="PROSITE" id="PS50112">
    <property type="entry name" value="PAS"/>
    <property type="match status" value="1"/>
</dbReference>
<dbReference type="InterPro" id="IPR035919">
    <property type="entry name" value="EAL_sf"/>
</dbReference>
<feature type="domain" description="PAS" evidence="2">
    <location>
        <begin position="39"/>
        <end position="108"/>
    </location>
</feature>
<evidence type="ECO:0000259" key="2">
    <source>
        <dbReference type="PROSITE" id="PS50112"/>
    </source>
</evidence>
<dbReference type="SUPFAM" id="SSF141868">
    <property type="entry name" value="EAL domain-like"/>
    <property type="match status" value="1"/>
</dbReference>
<evidence type="ECO:0008006" key="8">
    <source>
        <dbReference type="Google" id="ProtNLM"/>
    </source>
</evidence>
<dbReference type="PANTHER" id="PTHR44757">
    <property type="entry name" value="DIGUANYLATE CYCLASE DGCP"/>
    <property type="match status" value="1"/>
</dbReference>
<dbReference type="Pfam" id="PF00563">
    <property type="entry name" value="EAL"/>
    <property type="match status" value="1"/>
</dbReference>
<dbReference type="PROSITE" id="PS50883">
    <property type="entry name" value="EAL"/>
    <property type="match status" value="1"/>
</dbReference>
<feature type="domain" description="GGDEF" evidence="5">
    <location>
        <begin position="195"/>
        <end position="328"/>
    </location>
</feature>
<dbReference type="Gene3D" id="3.30.450.20">
    <property type="entry name" value="PAS domain"/>
    <property type="match status" value="1"/>
</dbReference>
<dbReference type="SMART" id="SM00052">
    <property type="entry name" value="EAL"/>
    <property type="match status" value="1"/>
</dbReference>
<accession>A0ABQ2YKK5</accession>
<feature type="region of interest" description="Disordered" evidence="1">
    <location>
        <begin position="1"/>
        <end position="22"/>
    </location>
</feature>
<evidence type="ECO:0000313" key="6">
    <source>
        <dbReference type="EMBL" id="GGX87475.1"/>
    </source>
</evidence>
<evidence type="ECO:0000259" key="4">
    <source>
        <dbReference type="PROSITE" id="PS50883"/>
    </source>
</evidence>
<dbReference type="NCBIfam" id="TIGR00254">
    <property type="entry name" value="GGDEF"/>
    <property type="match status" value="1"/>
</dbReference>
<dbReference type="InterPro" id="IPR035965">
    <property type="entry name" value="PAS-like_dom_sf"/>
</dbReference>
<dbReference type="SMART" id="SM00091">
    <property type="entry name" value="PAS"/>
    <property type="match status" value="1"/>
</dbReference>
<evidence type="ECO:0000259" key="3">
    <source>
        <dbReference type="PROSITE" id="PS50113"/>
    </source>
</evidence>
<comment type="caution">
    <text evidence="6">The sequence shown here is derived from an EMBL/GenBank/DDBJ whole genome shotgun (WGS) entry which is preliminary data.</text>
</comment>
<dbReference type="Proteomes" id="UP000653056">
    <property type="component" value="Unassembled WGS sequence"/>
</dbReference>
<feature type="domain" description="EAL" evidence="4">
    <location>
        <begin position="337"/>
        <end position="597"/>
    </location>
</feature>
<dbReference type="Gene3D" id="3.20.20.450">
    <property type="entry name" value="EAL domain"/>
    <property type="match status" value="1"/>
</dbReference>
<dbReference type="PANTHER" id="PTHR44757:SF2">
    <property type="entry name" value="BIOFILM ARCHITECTURE MAINTENANCE PROTEIN MBAA"/>
    <property type="match status" value="1"/>
</dbReference>
<proteinExistence type="predicted"/>
<dbReference type="PROSITE" id="PS50887">
    <property type="entry name" value="GGDEF"/>
    <property type="match status" value="1"/>
</dbReference>
<dbReference type="InterPro" id="IPR000014">
    <property type="entry name" value="PAS"/>
</dbReference>